<proteinExistence type="predicted"/>
<evidence type="ECO:0000313" key="3">
    <source>
        <dbReference type="Proteomes" id="UP000078512"/>
    </source>
</evidence>
<reference evidence="2 3" key="1">
    <citation type="submission" date="2016-05" db="EMBL/GenBank/DDBJ databases">
        <title>Genome sequencing reveals origins of a unique bacterial endosymbiosis in the earliest lineages of terrestrial Fungi.</title>
        <authorList>
            <consortium name="DOE Joint Genome Institute"/>
            <person name="Uehling J."/>
            <person name="Gryganskyi A."/>
            <person name="Hameed K."/>
            <person name="Tschaplinski T."/>
            <person name="Misztal P."/>
            <person name="Wu S."/>
            <person name="Desiro A."/>
            <person name="Vande Pol N."/>
            <person name="Du Z.-Y."/>
            <person name="Zienkiewicz A."/>
            <person name="Zienkiewicz K."/>
            <person name="Morin E."/>
            <person name="Tisserant E."/>
            <person name="Splivallo R."/>
            <person name="Hainaut M."/>
            <person name="Henrissat B."/>
            <person name="Ohm R."/>
            <person name="Kuo A."/>
            <person name="Yan J."/>
            <person name="Lipzen A."/>
            <person name="Nolan M."/>
            <person name="Labutti K."/>
            <person name="Barry K."/>
            <person name="Goldstein A."/>
            <person name="Labbe J."/>
            <person name="Schadt C."/>
            <person name="Tuskan G."/>
            <person name="Grigoriev I."/>
            <person name="Martin F."/>
            <person name="Vilgalys R."/>
            <person name="Bonito G."/>
        </authorList>
    </citation>
    <scope>NUCLEOTIDE SEQUENCE [LARGE SCALE GENOMIC DNA]</scope>
    <source>
        <strain evidence="2 3">AG-77</strain>
    </source>
</reference>
<dbReference type="Proteomes" id="UP000078512">
    <property type="component" value="Unassembled WGS sequence"/>
</dbReference>
<dbReference type="EMBL" id="KV442054">
    <property type="protein sequence ID" value="OAQ27711.1"/>
    <property type="molecule type" value="Genomic_DNA"/>
</dbReference>
<protein>
    <submittedName>
        <fullName evidence="2">Uncharacterized protein</fullName>
    </submittedName>
</protein>
<accession>A0A197JTE1</accession>
<keyword evidence="3" id="KW-1185">Reference proteome</keyword>
<sequence length="153" mass="17087">MQRIEGMVSRGTAVGAGGSVVAKADEGADPLPTTAPEEAHAGQSHDFHRRIYERLPRFINLEQLELGNDEGFLSSASLYSVSTNTDHDGDYNHGESRFHDYQISSLDMSLASGLEAWEGLKKVKVVSCMRMLMEIRMEEVQWMVKAWPRLGFL</sequence>
<dbReference type="AlphaFoldDB" id="A0A197JTE1"/>
<organism evidence="2 3">
    <name type="scientific">Linnemannia elongata AG-77</name>
    <dbReference type="NCBI Taxonomy" id="1314771"/>
    <lineage>
        <taxon>Eukaryota</taxon>
        <taxon>Fungi</taxon>
        <taxon>Fungi incertae sedis</taxon>
        <taxon>Mucoromycota</taxon>
        <taxon>Mortierellomycotina</taxon>
        <taxon>Mortierellomycetes</taxon>
        <taxon>Mortierellales</taxon>
        <taxon>Mortierellaceae</taxon>
        <taxon>Linnemannia</taxon>
    </lineage>
</organism>
<name>A0A197JTE1_9FUNG</name>
<evidence type="ECO:0000313" key="2">
    <source>
        <dbReference type="EMBL" id="OAQ27711.1"/>
    </source>
</evidence>
<feature type="region of interest" description="Disordered" evidence="1">
    <location>
        <begin position="23"/>
        <end position="45"/>
    </location>
</feature>
<gene>
    <name evidence="2" type="ORF">K457DRAFT_20711</name>
</gene>
<evidence type="ECO:0000256" key="1">
    <source>
        <dbReference type="SAM" id="MobiDB-lite"/>
    </source>
</evidence>